<dbReference type="GeneID" id="64594374"/>
<dbReference type="RefSeq" id="XP_041155677.1">
    <property type="nucleotide sequence ID" value="XM_041300610.1"/>
</dbReference>
<evidence type="ECO:0000313" key="1">
    <source>
        <dbReference type="EMBL" id="KAG1788449.1"/>
    </source>
</evidence>
<comment type="caution">
    <text evidence="1">The sequence shown here is derived from an EMBL/GenBank/DDBJ whole genome shotgun (WGS) entry which is preliminary data.</text>
</comment>
<organism evidence="1 2">
    <name type="scientific">Suillus plorans</name>
    <dbReference type="NCBI Taxonomy" id="116603"/>
    <lineage>
        <taxon>Eukaryota</taxon>
        <taxon>Fungi</taxon>
        <taxon>Dikarya</taxon>
        <taxon>Basidiomycota</taxon>
        <taxon>Agaricomycotina</taxon>
        <taxon>Agaricomycetes</taxon>
        <taxon>Agaricomycetidae</taxon>
        <taxon>Boletales</taxon>
        <taxon>Suillineae</taxon>
        <taxon>Suillaceae</taxon>
        <taxon>Suillus</taxon>
    </lineage>
</organism>
<name>A0A9P7AFM8_9AGAM</name>
<accession>A0A9P7AFM8</accession>
<protein>
    <submittedName>
        <fullName evidence="1">Uncharacterized protein</fullName>
    </submittedName>
</protein>
<reference evidence="1" key="1">
    <citation type="journal article" date="2020" name="New Phytol.">
        <title>Comparative genomics reveals dynamic genome evolution in host specialist ectomycorrhizal fungi.</title>
        <authorList>
            <person name="Lofgren L.A."/>
            <person name="Nguyen N.H."/>
            <person name="Vilgalys R."/>
            <person name="Ruytinx J."/>
            <person name="Liao H.L."/>
            <person name="Branco S."/>
            <person name="Kuo A."/>
            <person name="LaButti K."/>
            <person name="Lipzen A."/>
            <person name="Andreopoulos W."/>
            <person name="Pangilinan J."/>
            <person name="Riley R."/>
            <person name="Hundley H."/>
            <person name="Na H."/>
            <person name="Barry K."/>
            <person name="Grigoriev I.V."/>
            <person name="Stajich J.E."/>
            <person name="Kennedy P.G."/>
        </authorList>
    </citation>
    <scope>NUCLEOTIDE SEQUENCE</scope>
    <source>
        <strain evidence="1">S12</strain>
    </source>
</reference>
<proteinExistence type="predicted"/>
<gene>
    <name evidence="1" type="ORF">HD556DRAFT_1312039</name>
</gene>
<dbReference type="AlphaFoldDB" id="A0A9P7AFM8"/>
<sequence>MSTILQDHPVDEGKVKHMSPIQRSSFTRPDPQIFIIWVPWCNETTIAEHYTKLAGFVGLHRISVGNVTNVGDSGLLGRKVNNDVKTDNCTPSGDRYDRTGHREDKCTGKYRRWVSVGLADKHRIEWHEPECYTEVYSEMVTWELDKRQKVRLYDIRLAVFGLKLRCSNTGAWAFNLSTDLIIQSLKKLFKEQLDKFHQTGASITSLNENEVANLYKQVLVNFLWYDLLHLFLFSNPTCSIKIFTSQPHLLSLLQHPQNYLLTYPTDGLGELSVAVDEGRDKKTDLVANYNDGCRVDGSWLPGKMLASRTSLTSLDAQLPRYWFNWEGLDVEVMVATIEVALSPRNNPEHLYCDLIDIRWTIDELGQYTSPKDPDAHGCASFNFSEIQERAFAEGEVICQTCTNKVDERQSSMS</sequence>
<keyword evidence="2" id="KW-1185">Reference proteome</keyword>
<evidence type="ECO:0000313" key="2">
    <source>
        <dbReference type="Proteomes" id="UP000719766"/>
    </source>
</evidence>
<dbReference type="Proteomes" id="UP000719766">
    <property type="component" value="Unassembled WGS sequence"/>
</dbReference>
<dbReference type="EMBL" id="JABBWE010000068">
    <property type="protein sequence ID" value="KAG1788449.1"/>
    <property type="molecule type" value="Genomic_DNA"/>
</dbReference>